<protein>
    <submittedName>
        <fullName evidence="8">Fe-S oxidoreductase (Iron-sulfur cluster-binding domain protein)</fullName>
    </submittedName>
</protein>
<dbReference type="STRING" id="177437.HRM2_07070"/>
<name>C0QJ31_DESAH</name>
<dbReference type="Gene3D" id="3.50.50.60">
    <property type="entry name" value="FAD/NAD(P)-binding domain"/>
    <property type="match status" value="1"/>
</dbReference>
<dbReference type="RefSeq" id="WP_012663069.1">
    <property type="nucleotide sequence ID" value="NC_012108.1"/>
</dbReference>
<dbReference type="PROSITE" id="PS00198">
    <property type="entry name" value="4FE4S_FER_1"/>
    <property type="match status" value="1"/>
</dbReference>
<dbReference type="GO" id="GO:0051539">
    <property type="term" value="F:4 iron, 4 sulfur cluster binding"/>
    <property type="evidence" value="ECO:0007669"/>
    <property type="project" value="UniProtKB-KW"/>
</dbReference>
<dbReference type="EMBL" id="CP001087">
    <property type="protein sequence ID" value="ACN13821.1"/>
    <property type="molecule type" value="Genomic_DNA"/>
</dbReference>
<keyword evidence="2" id="KW-0479">Metal-binding</keyword>
<keyword evidence="5" id="KW-0411">Iron-sulfur</keyword>
<evidence type="ECO:0000256" key="5">
    <source>
        <dbReference type="ARBA" id="ARBA00023014"/>
    </source>
</evidence>
<dbReference type="eggNOG" id="COG0247">
    <property type="taxonomic scope" value="Bacteria"/>
</dbReference>
<dbReference type="eggNOG" id="COG0493">
    <property type="taxonomic scope" value="Bacteria"/>
</dbReference>
<dbReference type="Gene3D" id="1.10.1060.10">
    <property type="entry name" value="Alpha-helical ferredoxin"/>
    <property type="match status" value="2"/>
</dbReference>
<dbReference type="NCBIfam" id="NF045663">
    <property type="entry name" value="diclust_near_Sec"/>
    <property type="match status" value="1"/>
</dbReference>
<dbReference type="GO" id="GO:0005886">
    <property type="term" value="C:plasma membrane"/>
    <property type="evidence" value="ECO:0007669"/>
    <property type="project" value="TreeGrafter"/>
</dbReference>
<evidence type="ECO:0000256" key="2">
    <source>
        <dbReference type="ARBA" id="ARBA00022723"/>
    </source>
</evidence>
<dbReference type="InterPro" id="IPR036188">
    <property type="entry name" value="FAD/NAD-bd_sf"/>
</dbReference>
<dbReference type="SUPFAM" id="SSF54862">
    <property type="entry name" value="4Fe-4S ferredoxins"/>
    <property type="match status" value="1"/>
</dbReference>
<keyword evidence="1" id="KW-0004">4Fe-4S</keyword>
<keyword evidence="9" id="KW-1185">Reference proteome</keyword>
<dbReference type="InterPro" id="IPR028261">
    <property type="entry name" value="DPD_II"/>
</dbReference>
<evidence type="ECO:0000313" key="9">
    <source>
        <dbReference type="Proteomes" id="UP000000442"/>
    </source>
</evidence>
<feature type="region of interest" description="Disordered" evidence="6">
    <location>
        <begin position="649"/>
        <end position="668"/>
    </location>
</feature>
<evidence type="ECO:0000259" key="7">
    <source>
        <dbReference type="PROSITE" id="PS51379"/>
    </source>
</evidence>
<evidence type="ECO:0000256" key="6">
    <source>
        <dbReference type="SAM" id="MobiDB-lite"/>
    </source>
</evidence>
<reference evidence="8 9" key="1">
    <citation type="journal article" date="2009" name="Environ. Microbiol.">
        <title>Genome sequence of Desulfobacterium autotrophicum HRM2, a marine sulfate reducer oxidizing organic carbon completely to carbon dioxide.</title>
        <authorList>
            <person name="Strittmatter A.W."/>
            <person name="Liesegang H."/>
            <person name="Rabus R."/>
            <person name="Decker I."/>
            <person name="Amann J."/>
            <person name="Andres S."/>
            <person name="Henne A."/>
            <person name="Fricke W.F."/>
            <person name="Martinez-Arias R."/>
            <person name="Bartels D."/>
            <person name="Goesmann A."/>
            <person name="Krause L."/>
            <person name="Puehler A."/>
            <person name="Klenk H.P."/>
            <person name="Richter M."/>
            <person name="Schuler M."/>
            <person name="Gloeckner F.O."/>
            <person name="Meyerdierks A."/>
            <person name="Gottschalk G."/>
            <person name="Amann R."/>
        </authorList>
    </citation>
    <scope>NUCLEOTIDE SEQUENCE [LARGE SCALE GENOMIC DNA]</scope>
    <source>
        <strain evidence="9">ATCC 43914 / DSM 3382 / HRM2</strain>
    </source>
</reference>
<dbReference type="InterPro" id="IPR004017">
    <property type="entry name" value="Cys_rich_dom"/>
</dbReference>
<dbReference type="Pfam" id="PF14691">
    <property type="entry name" value="Fer4_20"/>
    <property type="match status" value="1"/>
</dbReference>
<sequence>MDQKELRQVEKQCIQEEAPACQSTCPLHMDVRTFVRQISLGRFDDAWKTLARTLPFPGILSRICDHPCETHCLREELGGAIAIGALERACVHQPKPRIRTIPIPKKNHTMAVVGENFNALVTALDLLKKGYGVTLFTTGNQLGGTLWKIDERLLPKGVIQEELAILDTLGLKIETQRIDNNVSDLFQAGFSAVYIDLCSPDAAPLAQGKRPTERTFALEHAGVFAGPVPGLDGQNRISPIDQAFQGRAAALSMERYVQKVNPIEGRDDEGPYPSRLFTNLEGITPLAKMPANNKTAGYTLEEAKVEANRCIQCQCLECVKVCPYLAHFKGYPRKYAREIYNNATIVLGNHAANAMINSCSLCGLCTEVCPENFSMADLCLGARRDLVERNKMPVSAHWFALEDMAFSNSKQFMLARHAPGREASEFVFFPGCQLAGSNPEQVIQTYAFLRNNRSQNTGLMLQCCSAPAYWAGDQPRTETAIALIETNWQQLGKPEMILACSSCMEMFKQYLPQIKVTSLWEIMDRGNLPDQMLGGVSGGKVLGTIPAMALHDPCTTRNEPRVHEAVRSLAAKLNIPIQELELSRTNTECCGFGGLMENANPEMAKKQIEQRRLESDLDFLTYCAMCRNQLRGADKRTVHILDYLFPGKESPEDPAARPRTGLSESRKNRERLKTDLLDRLWNQPPIEKDLFPLCMTHEIKTTLEQRRILNQDIRAAIAHGEGTGKKMLNIDNGHFLVSHRPSMVTFWVEYSVVDTGYQVHNSYCHRMQVTRERQ</sequence>
<accession>C0QJ31</accession>
<dbReference type="SUPFAM" id="SSF51971">
    <property type="entry name" value="Nucleotide-binding domain"/>
    <property type="match status" value="1"/>
</dbReference>
<dbReference type="InterPro" id="IPR009051">
    <property type="entry name" value="Helical_ferredxn"/>
</dbReference>
<dbReference type="PANTHER" id="PTHR43255">
    <property type="entry name" value="IRON-SULFUR-BINDING OXIDOREDUCTASE FADF-RELATED-RELATED"/>
    <property type="match status" value="1"/>
</dbReference>
<evidence type="ECO:0000313" key="8">
    <source>
        <dbReference type="EMBL" id="ACN13821.1"/>
    </source>
</evidence>
<dbReference type="PANTHER" id="PTHR43255:SF1">
    <property type="entry name" value="IRON-SULFUR-BINDING OXIDOREDUCTASE FADF-RELATED"/>
    <property type="match status" value="1"/>
</dbReference>
<evidence type="ECO:0000256" key="1">
    <source>
        <dbReference type="ARBA" id="ARBA00022485"/>
    </source>
</evidence>
<dbReference type="AlphaFoldDB" id="C0QJ31"/>
<dbReference type="Proteomes" id="UP000000442">
    <property type="component" value="Chromosome"/>
</dbReference>
<dbReference type="SUPFAM" id="SSF46548">
    <property type="entry name" value="alpha-helical ferredoxin"/>
    <property type="match status" value="1"/>
</dbReference>
<dbReference type="Pfam" id="PF13534">
    <property type="entry name" value="Fer4_17"/>
    <property type="match status" value="1"/>
</dbReference>
<gene>
    <name evidence="8" type="ordered locus">HRM2_07070</name>
</gene>
<feature type="domain" description="4Fe-4S ferredoxin-type" evidence="7">
    <location>
        <begin position="301"/>
        <end position="333"/>
    </location>
</feature>
<dbReference type="GO" id="GO:0016491">
    <property type="term" value="F:oxidoreductase activity"/>
    <property type="evidence" value="ECO:0007669"/>
    <property type="project" value="UniProtKB-KW"/>
</dbReference>
<evidence type="ECO:0000256" key="3">
    <source>
        <dbReference type="ARBA" id="ARBA00023002"/>
    </source>
</evidence>
<dbReference type="InterPro" id="IPR017900">
    <property type="entry name" value="4Fe4S_Fe_S_CS"/>
</dbReference>
<dbReference type="HOGENOM" id="CLU_363603_0_0_7"/>
<proteinExistence type="predicted"/>
<dbReference type="PROSITE" id="PS51379">
    <property type="entry name" value="4FE4S_FER_2"/>
    <property type="match status" value="2"/>
</dbReference>
<dbReference type="InterPro" id="IPR051460">
    <property type="entry name" value="HdrC_iron-sulfur_subunit"/>
</dbReference>
<feature type="domain" description="4Fe-4S ferredoxin-type" evidence="7">
    <location>
        <begin position="348"/>
        <end position="378"/>
    </location>
</feature>
<dbReference type="Pfam" id="PF02754">
    <property type="entry name" value="CCG"/>
    <property type="match status" value="2"/>
</dbReference>
<dbReference type="InterPro" id="IPR017896">
    <property type="entry name" value="4Fe4S_Fe-S-bd"/>
</dbReference>
<organism evidence="8 9">
    <name type="scientific">Desulforapulum autotrophicum (strain ATCC 43914 / DSM 3382 / VKM B-1955 / HRM2)</name>
    <name type="common">Desulfobacterium autotrophicum</name>
    <dbReference type="NCBI Taxonomy" id="177437"/>
    <lineage>
        <taxon>Bacteria</taxon>
        <taxon>Pseudomonadati</taxon>
        <taxon>Thermodesulfobacteriota</taxon>
        <taxon>Desulfobacteria</taxon>
        <taxon>Desulfobacterales</taxon>
        <taxon>Desulfobacteraceae</taxon>
        <taxon>Desulforapulum</taxon>
    </lineage>
</organism>
<evidence type="ECO:0000256" key="4">
    <source>
        <dbReference type="ARBA" id="ARBA00023004"/>
    </source>
</evidence>
<keyword evidence="3" id="KW-0560">Oxidoreductase</keyword>
<dbReference type="GO" id="GO:0046872">
    <property type="term" value="F:metal ion binding"/>
    <property type="evidence" value="ECO:0007669"/>
    <property type="project" value="UniProtKB-KW"/>
</dbReference>
<keyword evidence="4" id="KW-0408">Iron</keyword>
<dbReference type="KEGG" id="dat:HRM2_07070"/>